<dbReference type="RefSeq" id="WP_246492481.1">
    <property type="nucleotide sequence ID" value="NZ_BAAAUI010000031.1"/>
</dbReference>
<dbReference type="InterPro" id="IPR036514">
    <property type="entry name" value="SGNH_hydro_sf"/>
</dbReference>
<gene>
    <name evidence="5" type="ORF">HNR67_001779</name>
</gene>
<dbReference type="Proteomes" id="UP000533598">
    <property type="component" value="Unassembled WGS sequence"/>
</dbReference>
<evidence type="ECO:0000256" key="3">
    <source>
        <dbReference type="SAM" id="SignalP"/>
    </source>
</evidence>
<keyword evidence="3" id="KW-0732">Signal</keyword>
<dbReference type="GO" id="GO:0019433">
    <property type="term" value="P:triglyceride catabolic process"/>
    <property type="evidence" value="ECO:0007669"/>
    <property type="project" value="TreeGrafter"/>
</dbReference>
<keyword evidence="2" id="KW-1015">Disulfide bond</keyword>
<feature type="active site" evidence="1">
    <location>
        <position position="274"/>
    </location>
</feature>
<comment type="caution">
    <text evidence="5">The sequence shown here is derived from an EMBL/GenBank/DDBJ whole genome shotgun (WGS) entry which is preliminary data.</text>
</comment>
<dbReference type="PANTHER" id="PTHR37981:SF1">
    <property type="entry name" value="SGNH HYDROLASE-TYPE ESTERASE DOMAIN-CONTAINING PROTEIN"/>
    <property type="match status" value="1"/>
</dbReference>
<reference evidence="5 6" key="1">
    <citation type="submission" date="2020-08" db="EMBL/GenBank/DDBJ databases">
        <title>Sequencing the genomes of 1000 actinobacteria strains.</title>
        <authorList>
            <person name="Klenk H.-P."/>
        </authorList>
    </citation>
    <scope>NUCLEOTIDE SEQUENCE [LARGE SCALE GENOMIC DNA]</scope>
    <source>
        <strain evidence="5 6">DSM 44230</strain>
    </source>
</reference>
<sequence>MASGVRAPGRLLLAAGLAATMALPAASAIAAAAPAGVGRYVALGDSFASVGTLTNIHLDPVGCARSKDNYPAQLAARLKPKTFVDRTCGAATTPDMTSPQQVPLGVNPPQFDALTPDTDLVTLTIGGNDIGFAEIVLTCATLSITDPGGTPCKKHFTKDGDQIQRRIAELGPKITKVLTGIKAKSPKARIAVVGYLRILPPGKGCWPLVPIAAGDVTYLDQVQSHLNTSIGGWAKTAGATFVNPGLVTGHDVCQLPGTKWVEGLIPTSLSVPVHPNALGQDYVGGLAADALR</sequence>
<dbReference type="Pfam" id="PF13472">
    <property type="entry name" value="Lipase_GDSL_2"/>
    <property type="match status" value="1"/>
</dbReference>
<feature type="active site" description="Nucleophile" evidence="1">
    <location>
        <position position="46"/>
    </location>
</feature>
<evidence type="ECO:0000259" key="4">
    <source>
        <dbReference type="Pfam" id="PF13472"/>
    </source>
</evidence>
<organism evidence="5 6">
    <name type="scientific">Crossiella cryophila</name>
    <dbReference type="NCBI Taxonomy" id="43355"/>
    <lineage>
        <taxon>Bacteria</taxon>
        <taxon>Bacillati</taxon>
        <taxon>Actinomycetota</taxon>
        <taxon>Actinomycetes</taxon>
        <taxon>Pseudonocardiales</taxon>
        <taxon>Pseudonocardiaceae</taxon>
        <taxon>Crossiella</taxon>
    </lineage>
</organism>
<keyword evidence="6" id="KW-1185">Reference proteome</keyword>
<feature type="signal peptide" evidence="3">
    <location>
        <begin position="1"/>
        <end position="30"/>
    </location>
</feature>
<name>A0A7W7C978_9PSEU</name>
<feature type="disulfide bond" evidence="2">
    <location>
        <begin position="63"/>
        <end position="88"/>
    </location>
</feature>
<accession>A0A7W7C978</accession>
<dbReference type="AlphaFoldDB" id="A0A7W7C978"/>
<evidence type="ECO:0000313" key="6">
    <source>
        <dbReference type="Proteomes" id="UP000533598"/>
    </source>
</evidence>
<evidence type="ECO:0000313" key="5">
    <source>
        <dbReference type="EMBL" id="MBB4675661.1"/>
    </source>
</evidence>
<feature type="chain" id="PRO_5038810573" evidence="3">
    <location>
        <begin position="31"/>
        <end position="292"/>
    </location>
</feature>
<evidence type="ECO:0000256" key="2">
    <source>
        <dbReference type="PIRSR" id="PIRSR637460-2"/>
    </source>
</evidence>
<evidence type="ECO:0000256" key="1">
    <source>
        <dbReference type="PIRSR" id="PIRSR637460-1"/>
    </source>
</evidence>
<feature type="domain" description="SGNH hydrolase-type esterase" evidence="4">
    <location>
        <begin position="42"/>
        <end position="281"/>
    </location>
</feature>
<protein>
    <submittedName>
        <fullName evidence="5">Lysophospholipase L1-like esterase</fullName>
    </submittedName>
</protein>
<dbReference type="InterPro" id="IPR013830">
    <property type="entry name" value="SGNH_hydro"/>
</dbReference>
<dbReference type="InterPro" id="IPR037460">
    <property type="entry name" value="SEST-like"/>
</dbReference>
<feature type="disulfide bond" evidence="2">
    <location>
        <begin position="205"/>
        <end position="253"/>
    </location>
</feature>
<dbReference type="Gene3D" id="3.40.50.1110">
    <property type="entry name" value="SGNH hydrolase"/>
    <property type="match status" value="1"/>
</dbReference>
<dbReference type="SUPFAM" id="SSF52266">
    <property type="entry name" value="SGNH hydrolase"/>
    <property type="match status" value="1"/>
</dbReference>
<feature type="disulfide bond" evidence="2">
    <location>
        <begin position="139"/>
        <end position="152"/>
    </location>
</feature>
<dbReference type="EMBL" id="JACHMH010000001">
    <property type="protein sequence ID" value="MBB4675661.1"/>
    <property type="molecule type" value="Genomic_DNA"/>
</dbReference>
<dbReference type="CDD" id="cd01823">
    <property type="entry name" value="SEST_like"/>
    <property type="match status" value="1"/>
</dbReference>
<proteinExistence type="predicted"/>
<dbReference type="PANTHER" id="PTHR37981">
    <property type="entry name" value="LIPASE 2"/>
    <property type="match status" value="1"/>
</dbReference>
<dbReference type="GO" id="GO:0004806">
    <property type="term" value="F:triacylglycerol lipase activity"/>
    <property type="evidence" value="ECO:0007669"/>
    <property type="project" value="TreeGrafter"/>
</dbReference>